<reference evidence="2" key="1">
    <citation type="submission" date="2023-03" db="EMBL/GenBank/DDBJ databases">
        <title>Chromosome-scale reference genome and RAD-based genetic map of yellow starthistle (Centaurea solstitialis) reveal putative structural variation and QTLs associated with invader traits.</title>
        <authorList>
            <person name="Reatini B."/>
            <person name="Cang F.A."/>
            <person name="Jiang Q."/>
            <person name="Mckibben M.T.W."/>
            <person name="Barker M.S."/>
            <person name="Rieseberg L.H."/>
            <person name="Dlugosch K.M."/>
        </authorList>
    </citation>
    <scope>NUCLEOTIDE SEQUENCE</scope>
    <source>
        <strain evidence="2">CAN-66</strain>
        <tissue evidence="2">Leaf</tissue>
    </source>
</reference>
<dbReference type="EMBL" id="JARYMX010000007">
    <property type="protein sequence ID" value="KAJ9542887.1"/>
    <property type="molecule type" value="Genomic_DNA"/>
</dbReference>
<dbReference type="PANTHER" id="PTHR47150:SF6">
    <property type="entry name" value="OS01G0872900 PROTEIN"/>
    <property type="match status" value="1"/>
</dbReference>
<name>A0AA38VYR6_9ASTR</name>
<accession>A0AA38VYR6</accession>
<protein>
    <submittedName>
        <fullName evidence="2">Uncharacterized protein</fullName>
    </submittedName>
</protein>
<sequence>MPMMQPPLTSLLRICSEMQLMKLCVCVFIFPPWIQTSKIFGFTLNILITLNITLKMFKSNKTPQEPTELKLHRDTTHSRSKYEVGCEDSGGSRKVPKTTEKEYTDQESLIVGGSTIKRPMSRDAAKKRKSYVYMMVSSLGECSLSFMFIPLLFILSLTESVDEFDEWQSRVVEQNQQLDCIVEDMVINSSNMFVGDQPSRERRIYRDRQREIVEERLMEEYFVDNPTYDDVIFRRRFRKRRPLFYHIVDIVTTNDVYFQRRLDAFGRQNLTIAEMYCNHVGVVLRDEYLKKPTKDDLARLLYVGDQRGFPGMIGSIDCMYWQ</sequence>
<keyword evidence="1" id="KW-1133">Transmembrane helix</keyword>
<keyword evidence="1" id="KW-0812">Transmembrane</keyword>
<evidence type="ECO:0000313" key="3">
    <source>
        <dbReference type="Proteomes" id="UP001172457"/>
    </source>
</evidence>
<organism evidence="2 3">
    <name type="scientific">Centaurea solstitialis</name>
    <name type="common">yellow star-thistle</name>
    <dbReference type="NCBI Taxonomy" id="347529"/>
    <lineage>
        <taxon>Eukaryota</taxon>
        <taxon>Viridiplantae</taxon>
        <taxon>Streptophyta</taxon>
        <taxon>Embryophyta</taxon>
        <taxon>Tracheophyta</taxon>
        <taxon>Spermatophyta</taxon>
        <taxon>Magnoliopsida</taxon>
        <taxon>eudicotyledons</taxon>
        <taxon>Gunneridae</taxon>
        <taxon>Pentapetalae</taxon>
        <taxon>asterids</taxon>
        <taxon>campanulids</taxon>
        <taxon>Asterales</taxon>
        <taxon>Asteraceae</taxon>
        <taxon>Carduoideae</taxon>
        <taxon>Cardueae</taxon>
        <taxon>Centaureinae</taxon>
        <taxon>Centaurea</taxon>
    </lineage>
</organism>
<dbReference type="AlphaFoldDB" id="A0AA38VYR6"/>
<dbReference type="Pfam" id="PF04827">
    <property type="entry name" value="Plant_tran"/>
    <property type="match status" value="1"/>
</dbReference>
<dbReference type="InterPro" id="IPR006912">
    <property type="entry name" value="Harbinger_derived_prot"/>
</dbReference>
<dbReference type="PANTHER" id="PTHR47150">
    <property type="entry name" value="OS12G0169200 PROTEIN"/>
    <property type="match status" value="1"/>
</dbReference>
<comment type="caution">
    <text evidence="2">The sequence shown here is derived from an EMBL/GenBank/DDBJ whole genome shotgun (WGS) entry which is preliminary data.</text>
</comment>
<proteinExistence type="predicted"/>
<dbReference type="Proteomes" id="UP001172457">
    <property type="component" value="Chromosome 7"/>
</dbReference>
<evidence type="ECO:0000256" key="1">
    <source>
        <dbReference type="SAM" id="Phobius"/>
    </source>
</evidence>
<feature type="transmembrane region" description="Helical" evidence="1">
    <location>
        <begin position="131"/>
        <end position="155"/>
    </location>
</feature>
<keyword evidence="1" id="KW-0472">Membrane</keyword>
<keyword evidence="3" id="KW-1185">Reference proteome</keyword>
<evidence type="ECO:0000313" key="2">
    <source>
        <dbReference type="EMBL" id="KAJ9542887.1"/>
    </source>
</evidence>
<feature type="transmembrane region" description="Helical" evidence="1">
    <location>
        <begin position="39"/>
        <end position="57"/>
    </location>
</feature>
<gene>
    <name evidence="2" type="ORF">OSB04_029393</name>
</gene>